<dbReference type="GO" id="GO:0042795">
    <property type="term" value="P:snRNA transcription by RNA polymerase II"/>
    <property type="evidence" value="ECO:0007669"/>
    <property type="project" value="TreeGrafter"/>
</dbReference>
<dbReference type="Pfam" id="PF10505">
    <property type="entry name" value="NARG2_C"/>
    <property type="match status" value="1"/>
</dbReference>
<dbReference type="GO" id="GO:0045945">
    <property type="term" value="P:positive regulation of transcription by RNA polymerase III"/>
    <property type="evidence" value="ECO:0007669"/>
    <property type="project" value="TreeGrafter"/>
</dbReference>
<feature type="compositionally biased region" description="Polar residues" evidence="1">
    <location>
        <begin position="520"/>
        <end position="537"/>
    </location>
</feature>
<proteinExistence type="predicted"/>
<feature type="compositionally biased region" description="Polar residues" evidence="1">
    <location>
        <begin position="572"/>
        <end position="583"/>
    </location>
</feature>
<reference evidence="3 4" key="1">
    <citation type="submission" date="2020-10" db="EMBL/GenBank/DDBJ databases">
        <title>Pygocentrus nattereri (red-bellied piranha) genome, fPygNat1, primary haplotype.</title>
        <authorList>
            <person name="Myers G."/>
            <person name="Meyer A."/>
            <person name="Karagic N."/>
            <person name="Pippel M."/>
            <person name="Winkler S."/>
            <person name="Tracey A."/>
            <person name="Wood J."/>
            <person name="Formenti G."/>
            <person name="Howe K."/>
            <person name="Fedrigo O."/>
            <person name="Jarvis E.D."/>
        </authorList>
    </citation>
    <scope>NUCLEOTIDE SEQUENCE [LARGE SCALE GENOMIC DNA]</scope>
</reference>
<accession>A0A3B4C8S4</accession>
<reference evidence="3" key="2">
    <citation type="submission" date="2025-08" db="UniProtKB">
        <authorList>
            <consortium name="Ensembl"/>
        </authorList>
    </citation>
    <scope>IDENTIFICATION</scope>
</reference>
<dbReference type="STRING" id="42514.ENSPNAP00000008053"/>
<feature type="domain" description="Little elongation complex subunit 2 C-terminal" evidence="2">
    <location>
        <begin position="649"/>
        <end position="855"/>
    </location>
</feature>
<organism evidence="3 4">
    <name type="scientific">Pygocentrus nattereri</name>
    <name type="common">Red-bellied piranha</name>
    <dbReference type="NCBI Taxonomy" id="42514"/>
    <lineage>
        <taxon>Eukaryota</taxon>
        <taxon>Metazoa</taxon>
        <taxon>Chordata</taxon>
        <taxon>Craniata</taxon>
        <taxon>Vertebrata</taxon>
        <taxon>Euteleostomi</taxon>
        <taxon>Actinopterygii</taxon>
        <taxon>Neopterygii</taxon>
        <taxon>Teleostei</taxon>
        <taxon>Ostariophysi</taxon>
        <taxon>Characiformes</taxon>
        <taxon>Characoidei</taxon>
        <taxon>Pygocentrus</taxon>
    </lineage>
</organism>
<feature type="compositionally biased region" description="Low complexity" evidence="1">
    <location>
        <begin position="452"/>
        <end position="468"/>
    </location>
</feature>
<feature type="region of interest" description="Disordered" evidence="1">
    <location>
        <begin position="572"/>
        <end position="599"/>
    </location>
</feature>
<protein>
    <recommendedName>
        <fullName evidence="2">Little elongation complex subunit 2 C-terminal domain-containing protein</fullName>
    </recommendedName>
</protein>
<dbReference type="GO" id="GO:0008023">
    <property type="term" value="C:transcription elongation factor complex"/>
    <property type="evidence" value="ECO:0007669"/>
    <property type="project" value="InterPro"/>
</dbReference>
<feature type="compositionally biased region" description="Basic and acidic residues" evidence="1">
    <location>
        <begin position="418"/>
        <end position="441"/>
    </location>
</feature>
<gene>
    <name evidence="3" type="primary">ICE2</name>
</gene>
<feature type="compositionally biased region" description="Basic residues" evidence="1">
    <location>
        <begin position="895"/>
        <end position="915"/>
    </location>
</feature>
<dbReference type="PANTHER" id="PTHR14633">
    <property type="entry name" value="LITTLE ELONGATION COMPLEX SUBUNIT 2"/>
    <property type="match status" value="1"/>
</dbReference>
<evidence type="ECO:0000259" key="2">
    <source>
        <dbReference type="Pfam" id="PF10505"/>
    </source>
</evidence>
<feature type="compositionally biased region" description="Polar residues" evidence="1">
    <location>
        <begin position="22"/>
        <end position="36"/>
    </location>
</feature>
<feature type="region of interest" description="Disordered" evidence="1">
    <location>
        <begin position="848"/>
        <end position="915"/>
    </location>
</feature>
<evidence type="ECO:0000313" key="3">
    <source>
        <dbReference type="Ensembl" id="ENSPNAP00000008053.2"/>
    </source>
</evidence>
<dbReference type="GeneTree" id="ENSGT00390000006883"/>
<feature type="region of interest" description="Disordered" evidence="1">
    <location>
        <begin position="513"/>
        <end position="553"/>
    </location>
</feature>
<feature type="region of interest" description="Disordered" evidence="1">
    <location>
        <begin position="1"/>
        <end position="55"/>
    </location>
</feature>
<dbReference type="OMA" id="LPFHQQH"/>
<dbReference type="GO" id="GO:0042796">
    <property type="term" value="P:snRNA transcription by RNA polymerase III"/>
    <property type="evidence" value="ECO:0007669"/>
    <property type="project" value="TreeGrafter"/>
</dbReference>
<evidence type="ECO:0000313" key="4">
    <source>
        <dbReference type="Proteomes" id="UP001501920"/>
    </source>
</evidence>
<name>A0A3B4C8S4_PYGNA</name>
<dbReference type="Proteomes" id="UP001501920">
    <property type="component" value="Chromosome 11"/>
</dbReference>
<feature type="compositionally biased region" description="Polar residues" evidence="1">
    <location>
        <begin position="872"/>
        <end position="890"/>
    </location>
</feature>
<dbReference type="OrthoDB" id="6288737at2759"/>
<dbReference type="PANTHER" id="PTHR14633:SF3">
    <property type="entry name" value="LITTLE ELONGATION COMPLEX SUBUNIT 2"/>
    <property type="match status" value="1"/>
</dbReference>
<dbReference type="Ensembl" id="ENSPNAT00000000798.2">
    <property type="protein sequence ID" value="ENSPNAP00000008053.2"/>
    <property type="gene ID" value="ENSPNAG00000013758.2"/>
</dbReference>
<dbReference type="InterPro" id="IPR019535">
    <property type="entry name" value="ICE2_C"/>
</dbReference>
<reference evidence="3" key="3">
    <citation type="submission" date="2025-09" db="UniProtKB">
        <authorList>
            <consortium name="Ensembl"/>
        </authorList>
    </citation>
    <scope>IDENTIFICATION</scope>
</reference>
<evidence type="ECO:0000256" key="1">
    <source>
        <dbReference type="SAM" id="MobiDB-lite"/>
    </source>
</evidence>
<dbReference type="AlphaFoldDB" id="A0A3B4C8S4"/>
<feature type="compositionally biased region" description="Low complexity" evidence="1">
    <location>
        <begin position="37"/>
        <end position="50"/>
    </location>
</feature>
<feature type="region of interest" description="Disordered" evidence="1">
    <location>
        <begin position="391"/>
        <end position="474"/>
    </location>
</feature>
<sequence>MLYLYSPDEVEVKEESKVRPAGSSSKPSKIKNITPQSSSRNSYGSAGSTSDCSDTPADCKMKQNEGFPSPKVPYPCYSAINHKERLAYLRLLKEQKLPHSSTNNKVKNEIAEFMKYLQDVSKVCADDYKYMPLGTPRYLEEYFKACLDYMTNYPQIYCIQEITSLTGGKFVPDISFNVEKQLLAMGNIEMVEKRMLPEETQLYVDYDSVSAGVAPCKKASHFHRAISSDTNAEKLSAIYEPHVCLAKEAFLQLLNNSAGYTEAWELPVWVKENPGKCSSKTVYIDPPLLKTQMTWRERNHLIHEESVKLAYKKTGSNPVFFLLTEDYSNKTNFAPEEKFSRAVVSFDDTSIDFEVDVTELESFGESYQLSKKVKGHDESKALSKNHTLGLSKSKLGSDKHALAGASTPEDISSSSHALPKEEFKDEAAKTDVDDSSTDKSTGDILNAVSEDPVNNSSSVEECSSSECPPTKRIRCNSVYSSDHSMDSDEERLVIDHPGSPLYHVAKKTQMAPPAPESITYGINEQTSDPTTPLSPTGSAKEAKKGKRRSRVSGDCDQLGHILRMQNAMLKSTISKGQEPSKAQTLECRPPEPKLNSHPHSLVKPCVSSYLDSGEGLDEEAATPTICQPTVPKKRLLREELLVSAEDEKDYKAPEEASVLYKLYSLLDVLLMVRSTVDIAHPRHDSGTFSAVPVHVLPKLEYQLCYGAETLTHTEACLLWAEQLLHSSTVSFIGRINAHTSKVVQLQELSVDWIQNTSSDFKPARCLNTLYHILKKVMGLQEGRYLLGHKPGEAVVTIFKASDEKKPSRSIYDLQAVHSGPPGVPLEDKVPWVPLDPFHLMPFHQKYKRPPCTFPPRPPPQRKAGRSKGGKQGNTPTRPTQGTQNSSAVADQSQEKKKRKRRSLQQKQKRAGKVMT</sequence>
<keyword evidence="4" id="KW-1185">Reference proteome</keyword>
<feature type="compositionally biased region" description="Pro residues" evidence="1">
    <location>
        <begin position="851"/>
        <end position="860"/>
    </location>
</feature>